<evidence type="ECO:0000256" key="1">
    <source>
        <dbReference type="SAM" id="Phobius"/>
    </source>
</evidence>
<feature type="transmembrane region" description="Helical" evidence="1">
    <location>
        <begin position="12"/>
        <end position="35"/>
    </location>
</feature>
<name>A0AB37I3Q5_9ACTN</name>
<reference evidence="2" key="1">
    <citation type="submission" date="2021-03" db="EMBL/GenBank/DDBJ databases">
        <title>Human Oral Microbial Genomes.</title>
        <authorList>
            <person name="Johnston C.D."/>
            <person name="Chen T."/>
            <person name="Dewhirst F.E."/>
        </authorList>
    </citation>
    <scope>NUCLEOTIDE SEQUENCE</scope>
    <source>
        <strain evidence="2">F0714</strain>
    </source>
</reference>
<feature type="transmembrane region" description="Helical" evidence="1">
    <location>
        <begin position="50"/>
        <end position="68"/>
    </location>
</feature>
<dbReference type="Proteomes" id="UP000677180">
    <property type="component" value="Chromosome"/>
</dbReference>
<proteinExistence type="predicted"/>
<dbReference type="EMBL" id="CP072385">
    <property type="protein sequence ID" value="QUC11651.1"/>
    <property type="molecule type" value="Genomic_DNA"/>
</dbReference>
<gene>
    <name evidence="2" type="ORF">J5A53_02820</name>
</gene>
<organism evidence="2 3">
    <name type="scientific">Arachnia propionica</name>
    <dbReference type="NCBI Taxonomy" id="1750"/>
    <lineage>
        <taxon>Bacteria</taxon>
        <taxon>Bacillati</taxon>
        <taxon>Actinomycetota</taxon>
        <taxon>Actinomycetes</taxon>
        <taxon>Propionibacteriales</taxon>
        <taxon>Propionibacteriaceae</taxon>
        <taxon>Arachnia</taxon>
    </lineage>
</organism>
<dbReference type="RefSeq" id="WP_051015052.1">
    <property type="nucleotide sequence ID" value="NZ_CAJZDL010000002.1"/>
</dbReference>
<evidence type="ECO:0000313" key="3">
    <source>
        <dbReference type="Proteomes" id="UP000677180"/>
    </source>
</evidence>
<sequence>MTRDVSDDMRAGWARTVLTVDGIGCFAAAGVVLASDKILGMVNPSLKSRLPLAGALLTTSVLLLRGAARKRPRPKALRCAAAINLGWVLACTTAHRSAPTRAGRQLVAATALLDGACGWLQWKLGRDVSREE</sequence>
<dbReference type="AlphaFoldDB" id="A0AB37I3Q5"/>
<keyword evidence="1" id="KW-1133">Transmembrane helix</keyword>
<evidence type="ECO:0000313" key="2">
    <source>
        <dbReference type="EMBL" id="QUC11651.1"/>
    </source>
</evidence>
<protein>
    <submittedName>
        <fullName evidence="2">Uncharacterized protein</fullName>
    </submittedName>
</protein>
<keyword evidence="1" id="KW-0472">Membrane</keyword>
<keyword evidence="1" id="KW-0812">Transmembrane</keyword>
<accession>A0AB37I3Q5</accession>